<comment type="similarity">
    <text evidence="2">Belongs to the alkylbase DNA glycosidase AlkA family.</text>
</comment>
<dbReference type="GO" id="GO:0032131">
    <property type="term" value="F:alkylated DNA binding"/>
    <property type="evidence" value="ECO:0007669"/>
    <property type="project" value="TreeGrafter"/>
</dbReference>
<feature type="domain" description="HhH-GPD" evidence="6">
    <location>
        <begin position="14"/>
        <end position="168"/>
    </location>
</feature>
<evidence type="ECO:0000259" key="6">
    <source>
        <dbReference type="SMART" id="SM00478"/>
    </source>
</evidence>
<evidence type="ECO:0000256" key="4">
    <source>
        <dbReference type="ARBA" id="ARBA00022763"/>
    </source>
</evidence>
<keyword evidence="5" id="KW-0234">DNA repair</keyword>
<dbReference type="InterPro" id="IPR051912">
    <property type="entry name" value="Alkylbase_DNA_Glycosylase/TA"/>
</dbReference>
<dbReference type="PANTHER" id="PTHR43003:SF5">
    <property type="entry name" value="DNA-3-METHYLADENINE GLYCOSYLASE"/>
    <property type="match status" value="1"/>
</dbReference>
<dbReference type="CDD" id="cd00056">
    <property type="entry name" value="ENDO3c"/>
    <property type="match status" value="1"/>
</dbReference>
<dbReference type="GO" id="GO:0043916">
    <property type="term" value="F:DNA-7-methylguanine glycosylase activity"/>
    <property type="evidence" value="ECO:0007669"/>
    <property type="project" value="TreeGrafter"/>
</dbReference>
<dbReference type="GO" id="GO:0006285">
    <property type="term" value="P:base-excision repair, AP site formation"/>
    <property type="evidence" value="ECO:0007669"/>
    <property type="project" value="TreeGrafter"/>
</dbReference>
<dbReference type="FunFam" id="1.10.340.30:FF:000004">
    <property type="entry name" value="DNA-3-methyladenine glycosylase II"/>
    <property type="match status" value="1"/>
</dbReference>
<gene>
    <name evidence="7" type="ORF">ENS64_07240</name>
</gene>
<dbReference type="Gene3D" id="1.10.1670.40">
    <property type="match status" value="1"/>
</dbReference>
<comment type="catalytic activity">
    <reaction evidence="1">
        <text>Hydrolysis of alkylated DNA, releasing 3-methyladenine, 3-methylguanine, 7-methylguanine and 7-methyladenine.</text>
        <dbReference type="EC" id="3.2.2.21"/>
    </reaction>
</comment>
<dbReference type="SMART" id="SM00478">
    <property type="entry name" value="ENDO3c"/>
    <property type="match status" value="1"/>
</dbReference>
<dbReference type="PROSITE" id="PS00516">
    <property type="entry name" value="ALKYLBASE_DNA_GLYCOS"/>
    <property type="match status" value="1"/>
</dbReference>
<dbReference type="AlphaFoldDB" id="A0A7C4QNP1"/>
<dbReference type="GO" id="GO:0006307">
    <property type="term" value="P:DNA alkylation repair"/>
    <property type="evidence" value="ECO:0007669"/>
    <property type="project" value="TreeGrafter"/>
</dbReference>
<dbReference type="EMBL" id="DSVQ01000012">
    <property type="protein sequence ID" value="HGT39043.1"/>
    <property type="molecule type" value="Genomic_DNA"/>
</dbReference>
<evidence type="ECO:0000256" key="2">
    <source>
        <dbReference type="ARBA" id="ARBA00010817"/>
    </source>
</evidence>
<dbReference type="InterPro" id="IPR003265">
    <property type="entry name" value="HhH-GPD_domain"/>
</dbReference>
<dbReference type="InterPro" id="IPR000035">
    <property type="entry name" value="Alkylbase_DNA_glycsylse_CS"/>
</dbReference>
<reference evidence="7" key="1">
    <citation type="journal article" date="2020" name="mSystems">
        <title>Genome- and Community-Level Interaction Insights into Carbon Utilization and Element Cycling Functions of Hydrothermarchaeota in Hydrothermal Sediment.</title>
        <authorList>
            <person name="Zhou Z."/>
            <person name="Liu Y."/>
            <person name="Xu W."/>
            <person name="Pan J."/>
            <person name="Luo Z.H."/>
            <person name="Li M."/>
        </authorList>
    </citation>
    <scope>NUCLEOTIDE SEQUENCE [LARGE SCALE GENOMIC DNA]</scope>
    <source>
        <strain evidence="7">SpSt-508</strain>
    </source>
</reference>
<keyword evidence="4" id="KW-0227">DNA damage</keyword>
<dbReference type="GO" id="GO:0008725">
    <property type="term" value="F:DNA-3-methyladenine glycosylase activity"/>
    <property type="evidence" value="ECO:0007669"/>
    <property type="project" value="TreeGrafter"/>
</dbReference>
<dbReference type="GO" id="GO:0032993">
    <property type="term" value="C:protein-DNA complex"/>
    <property type="evidence" value="ECO:0007669"/>
    <property type="project" value="TreeGrafter"/>
</dbReference>
<evidence type="ECO:0000313" key="7">
    <source>
        <dbReference type="EMBL" id="HGT39043.1"/>
    </source>
</evidence>
<evidence type="ECO:0000256" key="1">
    <source>
        <dbReference type="ARBA" id="ARBA00000086"/>
    </source>
</evidence>
<dbReference type="InterPro" id="IPR011257">
    <property type="entry name" value="DNA_glycosylase"/>
</dbReference>
<protein>
    <recommendedName>
        <fullName evidence="3">DNA-3-methyladenine glycosylase II</fullName>
        <ecNumber evidence="3">3.2.2.21</ecNumber>
    </recommendedName>
</protein>
<proteinExistence type="inferred from homology"/>
<dbReference type="SUPFAM" id="SSF48150">
    <property type="entry name" value="DNA-glycosylase"/>
    <property type="match status" value="1"/>
</dbReference>
<evidence type="ECO:0000256" key="5">
    <source>
        <dbReference type="ARBA" id="ARBA00023204"/>
    </source>
</evidence>
<organism evidence="7">
    <name type="scientific">Schlesneria paludicola</name>
    <dbReference type="NCBI Taxonomy" id="360056"/>
    <lineage>
        <taxon>Bacteria</taxon>
        <taxon>Pseudomonadati</taxon>
        <taxon>Planctomycetota</taxon>
        <taxon>Planctomycetia</taxon>
        <taxon>Planctomycetales</taxon>
        <taxon>Planctomycetaceae</taxon>
        <taxon>Schlesneria</taxon>
    </lineage>
</organism>
<dbReference type="PANTHER" id="PTHR43003">
    <property type="entry name" value="DNA-3-METHYLADENINE GLYCOSYLASE"/>
    <property type="match status" value="1"/>
</dbReference>
<sequence>MHRDRFGLLVRSILSQQISTKAARAIRQKLEALTRGAGLTPQALAALTESQMRAAGLSAQKARYLHDLSARVLDGRLELSRLHRLPDEAVIAELVAVKGIGRWTAQMFLMFALGRLDVFPEDDLGLRAAIRELYGLPASAERQHFQRIAASWRPYSTIASWYVWRWSDLKTDPTMDASRYPV</sequence>
<evidence type="ECO:0000256" key="3">
    <source>
        <dbReference type="ARBA" id="ARBA00012000"/>
    </source>
</evidence>
<comment type="caution">
    <text evidence="7">The sequence shown here is derived from an EMBL/GenBank/DDBJ whole genome shotgun (WGS) entry which is preliminary data.</text>
</comment>
<dbReference type="GO" id="GO:0005737">
    <property type="term" value="C:cytoplasm"/>
    <property type="evidence" value="ECO:0007669"/>
    <property type="project" value="TreeGrafter"/>
</dbReference>
<dbReference type="Gene3D" id="1.10.340.30">
    <property type="entry name" value="Hypothetical protein, domain 2"/>
    <property type="match status" value="1"/>
</dbReference>
<name>A0A7C4QNP1_9PLAN</name>
<dbReference type="Pfam" id="PF00730">
    <property type="entry name" value="HhH-GPD"/>
    <property type="match status" value="1"/>
</dbReference>
<accession>A0A7C4QNP1</accession>
<dbReference type="EC" id="3.2.2.21" evidence="3"/>